<dbReference type="RefSeq" id="WP_049742759.1">
    <property type="nucleotide sequence ID" value="NZ_BJON01000011.1"/>
</dbReference>
<reference evidence="4" key="1">
    <citation type="submission" date="2015-07" db="EMBL/GenBank/DDBJ databases">
        <title>Genome sequencing project for genomic taxonomy and phylogenomics of Bacillus-like bacteria.</title>
        <authorList>
            <person name="Liu B."/>
            <person name="Wang J."/>
            <person name="Zhu Y."/>
            <person name="Liu G."/>
            <person name="Chen Q."/>
            <person name="Chen Z."/>
            <person name="Lan J."/>
            <person name="Che J."/>
            <person name="Ge C."/>
            <person name="Shi H."/>
            <person name="Pan Z."/>
            <person name="Liu X."/>
        </authorList>
    </citation>
    <scope>NUCLEOTIDE SEQUENCE [LARGE SCALE GENOMIC DNA]</scope>
    <source>
        <strain evidence="4">DSM 9887</strain>
    </source>
</reference>
<dbReference type="Gene3D" id="3.40.50.720">
    <property type="entry name" value="NAD(P)-binding Rossmann-like Domain"/>
    <property type="match status" value="1"/>
</dbReference>
<evidence type="ECO:0000256" key="1">
    <source>
        <dbReference type="ARBA" id="ARBA00008903"/>
    </source>
</evidence>
<dbReference type="PIRSF" id="PIRSF001439">
    <property type="entry name" value="CryM"/>
    <property type="match status" value="1"/>
</dbReference>
<evidence type="ECO:0000313" key="5">
    <source>
        <dbReference type="Proteomes" id="UP000319578"/>
    </source>
</evidence>
<dbReference type="Proteomes" id="UP000036834">
    <property type="component" value="Unassembled WGS sequence"/>
</dbReference>
<dbReference type="PATRIC" id="fig|54915.3.peg.772"/>
<dbReference type="PANTHER" id="PTHR13812:SF19">
    <property type="entry name" value="KETIMINE REDUCTASE MU-CRYSTALLIN"/>
    <property type="match status" value="1"/>
</dbReference>
<comment type="caution">
    <text evidence="3">The sequence shown here is derived from an EMBL/GenBank/DDBJ whole genome shotgun (WGS) entry which is preliminary data.</text>
</comment>
<protein>
    <submittedName>
        <fullName evidence="3">Alanine dehydrogenase</fullName>
    </submittedName>
</protein>
<organism evidence="3 4">
    <name type="scientific">Brevibacillus reuszeri</name>
    <dbReference type="NCBI Taxonomy" id="54915"/>
    <lineage>
        <taxon>Bacteria</taxon>
        <taxon>Bacillati</taxon>
        <taxon>Bacillota</taxon>
        <taxon>Bacilli</taxon>
        <taxon>Bacillales</taxon>
        <taxon>Paenibacillaceae</taxon>
        <taxon>Brevibacillus</taxon>
    </lineage>
</organism>
<dbReference type="EMBL" id="BJON01000011">
    <property type="protein sequence ID" value="GED69349.1"/>
    <property type="molecule type" value="Genomic_DNA"/>
</dbReference>
<dbReference type="GO" id="GO:0005737">
    <property type="term" value="C:cytoplasm"/>
    <property type="evidence" value="ECO:0007669"/>
    <property type="project" value="TreeGrafter"/>
</dbReference>
<dbReference type="Pfam" id="PF02423">
    <property type="entry name" value="OCD_Mu_crystall"/>
    <property type="match status" value="2"/>
</dbReference>
<dbReference type="GO" id="GO:0019752">
    <property type="term" value="P:carboxylic acid metabolic process"/>
    <property type="evidence" value="ECO:0007669"/>
    <property type="project" value="UniProtKB-ARBA"/>
</dbReference>
<reference evidence="3" key="2">
    <citation type="submission" date="2015-07" db="EMBL/GenBank/DDBJ databases">
        <title>MeaNS - Measles Nucleotide Surveillance Program.</title>
        <authorList>
            <person name="Tran T."/>
            <person name="Druce J."/>
        </authorList>
    </citation>
    <scope>NUCLEOTIDE SEQUENCE</scope>
    <source>
        <strain evidence="3">DSM 9887</strain>
    </source>
</reference>
<dbReference type="Proteomes" id="UP000319578">
    <property type="component" value="Unassembled WGS sequence"/>
</dbReference>
<sequence>MFPFRVINQETTEEVLDMASVIEVVEQAYQMKSDQQATLFPLIFHEFVEGRADMDIKSGHLPAADVFGLKLVSWFGDNAEKGLPQLVGTVMVLDSQTGVPLGILSGEHITCMRTGAAGGIGAKYLARPESENLLIVGTGHQAPFQIMATLMTMENIKRVYICHPKSAEKAQSFTAKIKDKLLTKFVSKYTGDEYECYASRCDVEFIAVENIEDAVRQADIIITATPSRAPMIQKEWVKPGTHITCIGADMEGKQEIDERLFATGRVFVDDVGQAVRVGETEVPIKKGVITEADIEAEIGNVILGRATGRKTAEEITIFDSTGIAIQDLLTATHILKAADKRGVGTIVDL</sequence>
<reference evidence="2 5" key="3">
    <citation type="submission" date="2019-06" db="EMBL/GenBank/DDBJ databases">
        <title>Whole genome shotgun sequence of Brevibacillus reuszeri NBRC 15719.</title>
        <authorList>
            <person name="Hosoyama A."/>
            <person name="Uohara A."/>
            <person name="Ohji S."/>
            <person name="Ichikawa N."/>
        </authorList>
    </citation>
    <scope>NUCLEOTIDE SEQUENCE [LARGE SCALE GENOMIC DNA]</scope>
    <source>
        <strain evidence="2 5">NBRC 15719</strain>
    </source>
</reference>
<dbReference type="AlphaFoldDB" id="A0A0K9YJD5"/>
<dbReference type="SUPFAM" id="SSF51735">
    <property type="entry name" value="NAD(P)-binding Rossmann-fold domains"/>
    <property type="match status" value="1"/>
</dbReference>
<evidence type="ECO:0000313" key="2">
    <source>
        <dbReference type="EMBL" id="GED69349.1"/>
    </source>
</evidence>
<dbReference type="STRING" id="54915.ADS79_33260"/>
<dbReference type="PANTHER" id="PTHR13812">
    <property type="entry name" value="KETIMINE REDUCTASE MU-CRYSTALLIN"/>
    <property type="match status" value="1"/>
</dbReference>
<comment type="similarity">
    <text evidence="1">Belongs to the ornithine cyclodeaminase/mu-crystallin family.</text>
</comment>
<accession>A0A0K9YJD5</accession>
<dbReference type="InterPro" id="IPR036291">
    <property type="entry name" value="NAD(P)-bd_dom_sf"/>
</dbReference>
<dbReference type="InterPro" id="IPR023401">
    <property type="entry name" value="ODC_N"/>
</dbReference>
<name>A0A0K9YJD5_9BACL</name>
<dbReference type="Gene3D" id="3.30.1780.10">
    <property type="entry name" value="ornithine cyclodeaminase, domain 1"/>
    <property type="match status" value="1"/>
</dbReference>
<gene>
    <name evidence="2" type="primary">ala_2</name>
    <name evidence="3" type="ORF">ADS79_33260</name>
    <name evidence="2" type="ORF">BRE01_30510</name>
</gene>
<evidence type="ECO:0000313" key="3">
    <source>
        <dbReference type="EMBL" id="KNB68823.1"/>
    </source>
</evidence>
<keyword evidence="5" id="KW-1185">Reference proteome</keyword>
<evidence type="ECO:0000313" key="4">
    <source>
        <dbReference type="Proteomes" id="UP000036834"/>
    </source>
</evidence>
<proteinExistence type="inferred from homology"/>
<dbReference type="EMBL" id="LGIQ01000017">
    <property type="protein sequence ID" value="KNB68823.1"/>
    <property type="molecule type" value="Genomic_DNA"/>
</dbReference>
<dbReference type="GO" id="GO:0016491">
    <property type="term" value="F:oxidoreductase activity"/>
    <property type="evidence" value="ECO:0007669"/>
    <property type="project" value="UniProtKB-ARBA"/>
</dbReference>
<dbReference type="InterPro" id="IPR003462">
    <property type="entry name" value="ODC_Mu_crystall"/>
</dbReference>
<dbReference type="FunFam" id="3.40.50.720:FF:000311">
    <property type="entry name" value="Ornithine cyclodeaminase"/>
    <property type="match status" value="1"/>
</dbReference>
<dbReference type="OrthoDB" id="9792005at2"/>